<feature type="region of interest" description="Disordered" evidence="2">
    <location>
        <begin position="428"/>
        <end position="470"/>
    </location>
</feature>
<evidence type="ECO:0000256" key="1">
    <source>
        <dbReference type="ARBA" id="ARBA00022737"/>
    </source>
</evidence>
<name>A0A9I9DXA3_CUCME</name>
<dbReference type="PANTHER" id="PTHR13833">
    <property type="match status" value="1"/>
</dbReference>
<accession>A0A9I9DXA3</accession>
<organism evidence="4">
    <name type="scientific">Cucumis melo</name>
    <name type="common">Muskmelon</name>
    <dbReference type="NCBI Taxonomy" id="3656"/>
    <lineage>
        <taxon>Eukaryota</taxon>
        <taxon>Viridiplantae</taxon>
        <taxon>Streptophyta</taxon>
        <taxon>Embryophyta</taxon>
        <taxon>Tracheophyta</taxon>
        <taxon>Spermatophyta</taxon>
        <taxon>Magnoliopsida</taxon>
        <taxon>eudicotyledons</taxon>
        <taxon>Gunneridae</taxon>
        <taxon>Pentapetalae</taxon>
        <taxon>rosids</taxon>
        <taxon>fabids</taxon>
        <taxon>Cucurbitales</taxon>
        <taxon>Cucurbitaceae</taxon>
        <taxon>Benincaseae</taxon>
        <taxon>Cucumis</taxon>
    </lineage>
</organism>
<keyword evidence="3" id="KW-0732">Signal</keyword>
<dbReference type="AlphaFoldDB" id="A0A9I9DXA3"/>
<dbReference type="EnsemblPlants" id="MELO3C025648.2.1">
    <property type="protein sequence ID" value="MELO3C025648.2.1"/>
    <property type="gene ID" value="MELO3C025648.2"/>
</dbReference>
<feature type="chain" id="PRO_5039919645" description="NHL domain-containing protein" evidence="3">
    <location>
        <begin position="23"/>
        <end position="492"/>
    </location>
</feature>
<sequence length="492" mass="54734">MGCSVIMRNPLLFLAFIVPIASFQVDSAASGTLARHLSSLLKWTGSSKTPQPDGNAIQFESGYLVETIVEGNEIGMVPYKIRVSEDGELFAVDSVNSNVVKHIENGVVYSSGVCNCLETIAFSDSRARLVAGSFQGYKGHVDGKPSDARFNQPKGVTIDDKGNVYVADTLNLAIRKIVDAGVTTIAGGKTNVPGYSDGPGEEAKFSNDFDVIYVRRTCSLLVVDRGNAALRQISLNKEDCDYQYGSVSTSDVAMFIGALLIGYFTYMLQHGFKLSFFSFMVQSEHLETETKELSKGKQTKLVSTIKEETWWESFGQVVAELYKQAIELLPGNLKSFLWPYFRSEDNKEKGLTPLKDALKMPEDEIKANVSLKQKTAIPLSETKHVSIKHDELKPPKMKSSIKNPSLLNKHSHSGQEYAEFYRTGMVSSSLSRSKGQKDRSRHRQKEKGSDILTGTLGAEPKSAEMRTDYNEPKYDQYNIRNKYRYDSSSFHF</sequence>
<evidence type="ECO:0000256" key="3">
    <source>
        <dbReference type="SAM" id="SignalP"/>
    </source>
</evidence>
<dbReference type="Pfam" id="PF01436">
    <property type="entry name" value="NHL"/>
    <property type="match status" value="1"/>
</dbReference>
<feature type="signal peptide" evidence="3">
    <location>
        <begin position="1"/>
        <end position="22"/>
    </location>
</feature>
<proteinExistence type="predicted"/>
<evidence type="ECO:0000313" key="4">
    <source>
        <dbReference type="EnsemblPlants" id="MELO3C025648.2.1"/>
    </source>
</evidence>
<keyword evidence="1" id="KW-0677">Repeat</keyword>
<feature type="compositionally biased region" description="Basic and acidic residues" evidence="2">
    <location>
        <begin position="461"/>
        <end position="470"/>
    </location>
</feature>
<dbReference type="Gramene" id="MELO3C025648.2.1">
    <property type="protein sequence ID" value="MELO3C025648.2.1"/>
    <property type="gene ID" value="MELO3C025648.2"/>
</dbReference>
<dbReference type="SUPFAM" id="SSF101898">
    <property type="entry name" value="NHL repeat"/>
    <property type="match status" value="1"/>
</dbReference>
<protein>
    <recommendedName>
        <fullName evidence="5">NHL domain-containing protein</fullName>
    </recommendedName>
</protein>
<dbReference type="Gene3D" id="2.120.10.30">
    <property type="entry name" value="TolB, C-terminal domain"/>
    <property type="match status" value="1"/>
</dbReference>
<evidence type="ECO:0008006" key="5">
    <source>
        <dbReference type="Google" id="ProtNLM"/>
    </source>
</evidence>
<reference evidence="4" key="1">
    <citation type="submission" date="2023-03" db="UniProtKB">
        <authorList>
            <consortium name="EnsemblPlants"/>
        </authorList>
    </citation>
    <scope>IDENTIFICATION</scope>
</reference>
<dbReference type="InterPro" id="IPR011042">
    <property type="entry name" value="6-blade_b-propeller_TolB-like"/>
</dbReference>
<evidence type="ECO:0000256" key="2">
    <source>
        <dbReference type="SAM" id="MobiDB-lite"/>
    </source>
</evidence>
<dbReference type="PANTHER" id="PTHR13833:SF73">
    <property type="entry name" value="NHL DOMAIN-CONTAINING PROTEIN"/>
    <property type="match status" value="1"/>
</dbReference>
<dbReference type="InterPro" id="IPR001258">
    <property type="entry name" value="NHL_repeat"/>
</dbReference>